<accession>A0A8H2WVX8</accession>
<evidence type="ECO:0000313" key="3">
    <source>
        <dbReference type="Proteomes" id="UP000663831"/>
    </source>
</evidence>
<reference evidence="2" key="1">
    <citation type="submission" date="2021-01" db="EMBL/GenBank/DDBJ databases">
        <authorList>
            <person name="Kaushik A."/>
        </authorList>
    </citation>
    <scope>NUCLEOTIDE SEQUENCE</scope>
    <source>
        <strain evidence="2">AG3-1AP</strain>
    </source>
</reference>
<feature type="non-terminal residue" evidence="2">
    <location>
        <position position="1"/>
    </location>
</feature>
<evidence type="ECO:0000313" key="2">
    <source>
        <dbReference type="EMBL" id="CAE6408660.1"/>
    </source>
</evidence>
<feature type="region of interest" description="Disordered" evidence="1">
    <location>
        <begin position="58"/>
        <end position="94"/>
    </location>
</feature>
<dbReference type="EMBL" id="CAJMWV010000642">
    <property type="protein sequence ID" value="CAE6408660.1"/>
    <property type="molecule type" value="Genomic_DNA"/>
</dbReference>
<proteinExistence type="predicted"/>
<feature type="region of interest" description="Disordered" evidence="1">
    <location>
        <begin position="878"/>
        <end position="959"/>
    </location>
</feature>
<organism evidence="2 3">
    <name type="scientific">Rhizoctonia solani</name>
    <dbReference type="NCBI Taxonomy" id="456999"/>
    <lineage>
        <taxon>Eukaryota</taxon>
        <taxon>Fungi</taxon>
        <taxon>Dikarya</taxon>
        <taxon>Basidiomycota</taxon>
        <taxon>Agaricomycotina</taxon>
        <taxon>Agaricomycetes</taxon>
        <taxon>Cantharellales</taxon>
        <taxon>Ceratobasidiaceae</taxon>
        <taxon>Rhizoctonia</taxon>
    </lineage>
</organism>
<comment type="caution">
    <text evidence="2">The sequence shown here is derived from an EMBL/GenBank/DDBJ whole genome shotgun (WGS) entry which is preliminary data.</text>
</comment>
<evidence type="ECO:0000256" key="1">
    <source>
        <dbReference type="SAM" id="MobiDB-lite"/>
    </source>
</evidence>
<gene>
    <name evidence="2" type="ORF">RDB_LOCUS20361</name>
</gene>
<feature type="compositionally biased region" description="Polar residues" evidence="1">
    <location>
        <begin position="884"/>
        <end position="903"/>
    </location>
</feature>
<feature type="compositionally biased region" description="Basic and acidic residues" evidence="1">
    <location>
        <begin position="67"/>
        <end position="86"/>
    </location>
</feature>
<protein>
    <submittedName>
        <fullName evidence="2">Uncharacterized protein</fullName>
    </submittedName>
</protein>
<feature type="compositionally biased region" description="Polar residues" evidence="1">
    <location>
        <begin position="912"/>
        <end position="922"/>
    </location>
</feature>
<dbReference type="Proteomes" id="UP000663831">
    <property type="component" value="Unassembled WGS sequence"/>
</dbReference>
<name>A0A8H2WVX8_9AGAM</name>
<dbReference type="AlphaFoldDB" id="A0A8H2WVX8"/>
<sequence length="1007" mass="110401">MENLCTGNARVNRLSTLAQAADCLAKAAITLSEAARAAAESFSSELLDIPAVLNSLSEETPGYELGGDERGDEERTNPDDTNHYLSDEGEPEEPVGTIPMQHESNNHWDDPVPPCSTGPMSVDQLRFDPNRPPRATSVTTEIETEPGVAYRVLVEQEADVLLFVCALIQHRRKVICYMNCSIPTFHMYKRLINDVTATNVHTITKTTTAEITQVGQEFLEADRSILLLPETTTPSIEIDDIDSWVIHVGWPSDEQRYEERRLIHQAQNSIIVACSEDEELYPAGTAIMWQSQPWPGDVDSFRVSVALLRPVFDQKLSFLPPEMKAKVYPDWISCHGPRGHRHVKSWDATTLILRANSFLHDVLKYKVTGPNPPGSDPQIFLPEVSEGFVAHNGLESAVGEGVLRVKVTDSGLNHVSSLPSNDWTEPSVSDGYVSSHGHIRNIHVDQLVGHHYHPLIGLCVFQIGGPPALEPPYTPTALKSNSQMNSNSQRTGRQGYVNIASTVSPSTTRVGQLRFGTIGLPAASLSFGNSFKPTPGHTYFTIDEDYDAIPLMCFLATTCVPTLRKVILFFNFAGCRAQYQTLFERITGWRVFTFENKENGPSSEEVASEFAKLREPAILFLHYKLSSLPYALNNVPLGYCIYWSSTLSGATPFGPAQKHQTSLRCEFTSIIITTTQASKMNLDSEGSSFREHPSSVDFLHRYDSPWLSDIRTTVRLVLSDDPQLVSGLYETHLEVIGKICRHLGAEEIANRVNKFVANVLLAGEAEDGSKKYPPIASRPMISPSIINELYLQAAVDAGLLLIRGNILSMLPNDCHENQAILLSHATECLSKAAIALSEAAEAMAAAAKSFIPGITSTVPVSQPPSTTETNNGINAIVDYESDSDSSPTIENLPTPVKPTNNARGQRDESEFTTDITGKGSTLSDDEEYLAAQSTGLGTQTNAATQSTTTNAIPETETETQLLPPSYQILLDDEADVLLAACSLIRKGRKIILYVRSSITALDVYEAV</sequence>
<feature type="compositionally biased region" description="Low complexity" evidence="1">
    <location>
        <begin position="938"/>
        <end position="951"/>
    </location>
</feature>